<dbReference type="GO" id="GO:0003677">
    <property type="term" value="F:DNA binding"/>
    <property type="evidence" value="ECO:0007669"/>
    <property type="project" value="InterPro"/>
</dbReference>
<name>A0A381NQE9_9ZZZZ</name>
<dbReference type="InterPro" id="IPR010982">
    <property type="entry name" value="Lambda_DNA-bd_dom_sf"/>
</dbReference>
<dbReference type="Gene3D" id="1.10.260.40">
    <property type="entry name" value="lambda repressor-like DNA-binding domains"/>
    <property type="match status" value="1"/>
</dbReference>
<proteinExistence type="predicted"/>
<dbReference type="EMBL" id="UINC01000525">
    <property type="protein sequence ID" value="SUZ56826.1"/>
    <property type="molecule type" value="Genomic_DNA"/>
</dbReference>
<gene>
    <name evidence="1" type="ORF">METZ01_LOCUS9680</name>
</gene>
<protein>
    <submittedName>
        <fullName evidence="1">Uncharacterized protein</fullName>
    </submittedName>
</protein>
<evidence type="ECO:0000313" key="1">
    <source>
        <dbReference type="EMBL" id="SUZ56826.1"/>
    </source>
</evidence>
<accession>A0A381NQE9</accession>
<reference evidence="1" key="1">
    <citation type="submission" date="2018-05" db="EMBL/GenBank/DDBJ databases">
        <authorList>
            <person name="Lanie J.A."/>
            <person name="Ng W.-L."/>
            <person name="Kazmierczak K.M."/>
            <person name="Andrzejewski T.M."/>
            <person name="Davidsen T.M."/>
            <person name="Wayne K.J."/>
            <person name="Tettelin H."/>
            <person name="Glass J.I."/>
            <person name="Rusch D."/>
            <person name="Podicherti R."/>
            <person name="Tsui H.-C.T."/>
            <person name="Winkler M.E."/>
        </authorList>
    </citation>
    <scope>NUCLEOTIDE SEQUENCE</scope>
</reference>
<sequence>MRMNERVNMIQRIENGSRPTDVLVTKIEKVLGIKLLEESRIDNEAQLSRGASRGLTIADALEDFLSKEESDD</sequence>
<dbReference type="AlphaFoldDB" id="A0A381NQE9"/>
<organism evidence="1">
    <name type="scientific">marine metagenome</name>
    <dbReference type="NCBI Taxonomy" id="408172"/>
    <lineage>
        <taxon>unclassified sequences</taxon>
        <taxon>metagenomes</taxon>
        <taxon>ecological metagenomes</taxon>
    </lineage>
</organism>